<dbReference type="AlphaFoldDB" id="B7JYA1"/>
<protein>
    <submittedName>
        <fullName evidence="10">Glycosyl transferase family 39</fullName>
    </submittedName>
</protein>
<feature type="transmembrane region" description="Helical" evidence="8">
    <location>
        <begin position="20"/>
        <end position="40"/>
    </location>
</feature>
<feature type="transmembrane region" description="Helical" evidence="8">
    <location>
        <begin position="332"/>
        <end position="352"/>
    </location>
</feature>
<dbReference type="KEGG" id="cyp:PCC8801_3228"/>
<organism evidence="10 11">
    <name type="scientific">Rippkaea orientalis (strain PCC 8801 / RF-1)</name>
    <name type="common">Cyanothece sp. (strain PCC 8801)</name>
    <dbReference type="NCBI Taxonomy" id="41431"/>
    <lineage>
        <taxon>Bacteria</taxon>
        <taxon>Bacillati</taxon>
        <taxon>Cyanobacteriota</taxon>
        <taxon>Cyanophyceae</taxon>
        <taxon>Oscillatoriophycideae</taxon>
        <taxon>Chroococcales</taxon>
        <taxon>Aphanothecaceae</taxon>
        <taxon>Rippkaea</taxon>
        <taxon>Rippkaea orientalis</taxon>
    </lineage>
</organism>
<evidence type="ECO:0000313" key="11">
    <source>
        <dbReference type="Proteomes" id="UP000008204"/>
    </source>
</evidence>
<evidence type="ECO:0000256" key="6">
    <source>
        <dbReference type="ARBA" id="ARBA00022989"/>
    </source>
</evidence>
<dbReference type="InterPro" id="IPR003342">
    <property type="entry name" value="ArnT-like_N"/>
</dbReference>
<evidence type="ECO:0000313" key="10">
    <source>
        <dbReference type="EMBL" id="ACK67203.1"/>
    </source>
</evidence>
<sequence length="464" mass="52491">MNDLTFAWNRSQNQRHHGQYWQEFLSGIGLFLAALLLFGLNLDSPLLNGQETIIATMAKEMSEQSFNFGRWLFPTVWGDSFYPYPPLGIGLTTIAYWWGGMDEQTTRLPGAILTALCIPLFYFLGREIFARWMPALFSALILLTLFPVVIQGRLALLDGIMLCFQLLTMFCLLRSRRDLRWSLGVGLSLSCLFLTHGIIGLFLSFVVLIFIVWDTPRLLTSAYFGLGMVLGLLPGIGWYTQQGMLYGQSFFRAMFITPLAENHGLFRGLLGIHAVELLKSSLPWLIFAVYGGFLATKYLVWGWSKLILVWGGVYLIVFSLLPLPTVSYLMPFYPPLALAGGMALAEVYHWPINRPYPKLWWIILLGMSGVISLVSLSFLLNFPWDFSYLSYRFLLIVTLGSIAFTFLTTAVLIAQRDSQFIVILVWGMYISLLLWVNSPYWTGEIKANSSIINTIALNEFSGIS</sequence>
<feature type="transmembrane region" description="Helical" evidence="8">
    <location>
        <begin position="185"/>
        <end position="212"/>
    </location>
</feature>
<feature type="transmembrane region" description="Helical" evidence="8">
    <location>
        <begin position="282"/>
        <end position="300"/>
    </location>
</feature>
<evidence type="ECO:0000259" key="9">
    <source>
        <dbReference type="Pfam" id="PF02366"/>
    </source>
</evidence>
<dbReference type="PANTHER" id="PTHR33908">
    <property type="entry name" value="MANNOSYLTRANSFERASE YKCB-RELATED"/>
    <property type="match status" value="1"/>
</dbReference>
<dbReference type="EMBL" id="CP001287">
    <property type="protein sequence ID" value="ACK67203.1"/>
    <property type="molecule type" value="Genomic_DNA"/>
</dbReference>
<feature type="transmembrane region" description="Helical" evidence="8">
    <location>
        <begin position="218"/>
        <end position="238"/>
    </location>
</feature>
<feature type="transmembrane region" description="Helical" evidence="8">
    <location>
        <begin position="108"/>
        <end position="125"/>
    </location>
</feature>
<name>B7JYA1_RIPO1</name>
<keyword evidence="7 8" id="KW-0472">Membrane</keyword>
<dbReference type="GO" id="GO:0016763">
    <property type="term" value="F:pentosyltransferase activity"/>
    <property type="evidence" value="ECO:0007669"/>
    <property type="project" value="TreeGrafter"/>
</dbReference>
<dbReference type="HOGENOM" id="CLU_019200_4_0_3"/>
<keyword evidence="4 10" id="KW-0808">Transferase</keyword>
<evidence type="ECO:0000256" key="2">
    <source>
        <dbReference type="ARBA" id="ARBA00022475"/>
    </source>
</evidence>
<evidence type="ECO:0000256" key="4">
    <source>
        <dbReference type="ARBA" id="ARBA00022679"/>
    </source>
</evidence>
<dbReference type="GO" id="GO:0009103">
    <property type="term" value="P:lipopolysaccharide biosynthetic process"/>
    <property type="evidence" value="ECO:0007669"/>
    <property type="project" value="UniProtKB-ARBA"/>
</dbReference>
<dbReference type="InterPro" id="IPR050297">
    <property type="entry name" value="LipidA_mod_glycosyltrf_83"/>
</dbReference>
<dbReference type="PANTHER" id="PTHR33908:SF3">
    <property type="entry name" value="UNDECAPRENYL PHOSPHATE-ALPHA-4-AMINO-4-DEOXY-L-ARABINOSE ARABINOSYL TRANSFERASE"/>
    <property type="match status" value="1"/>
</dbReference>
<keyword evidence="3" id="KW-0328">Glycosyltransferase</keyword>
<reference evidence="11" key="1">
    <citation type="journal article" date="2011" name="MBio">
        <title>Novel metabolic attributes of the genus Cyanothece, comprising a group of unicellular nitrogen-fixing Cyanobacteria.</title>
        <authorList>
            <person name="Bandyopadhyay A."/>
            <person name="Elvitigala T."/>
            <person name="Welsh E."/>
            <person name="Stockel J."/>
            <person name="Liberton M."/>
            <person name="Min H."/>
            <person name="Sherman L.A."/>
            <person name="Pakrasi H.B."/>
        </authorList>
    </citation>
    <scope>NUCLEOTIDE SEQUENCE [LARGE SCALE GENOMIC DNA]</scope>
    <source>
        <strain evidence="11">PCC 8801</strain>
    </source>
</reference>
<dbReference type="GO" id="GO:0006493">
    <property type="term" value="P:protein O-linked glycosylation"/>
    <property type="evidence" value="ECO:0007669"/>
    <property type="project" value="InterPro"/>
</dbReference>
<dbReference type="eggNOG" id="COG1807">
    <property type="taxonomic scope" value="Bacteria"/>
</dbReference>
<keyword evidence="2" id="KW-1003">Cell membrane</keyword>
<feature type="domain" description="ArnT-like N-terminal" evidence="9">
    <location>
        <begin position="98"/>
        <end position="215"/>
    </location>
</feature>
<feature type="transmembrane region" description="Helical" evidence="8">
    <location>
        <begin position="307"/>
        <end position="326"/>
    </location>
</feature>
<feature type="transmembrane region" description="Helical" evidence="8">
    <location>
        <begin position="359"/>
        <end position="379"/>
    </location>
</feature>
<dbReference type="RefSeq" id="WP_012596464.1">
    <property type="nucleotide sequence ID" value="NC_011726.1"/>
</dbReference>
<dbReference type="GO" id="GO:0010041">
    <property type="term" value="P:response to iron(III) ion"/>
    <property type="evidence" value="ECO:0007669"/>
    <property type="project" value="TreeGrafter"/>
</dbReference>
<accession>B7JYA1</accession>
<dbReference type="OrthoDB" id="454118at2"/>
<dbReference type="STRING" id="41431.PCC8801_3228"/>
<evidence type="ECO:0000256" key="3">
    <source>
        <dbReference type="ARBA" id="ARBA00022676"/>
    </source>
</evidence>
<feature type="transmembrane region" description="Helical" evidence="8">
    <location>
        <begin position="391"/>
        <end position="413"/>
    </location>
</feature>
<evidence type="ECO:0000256" key="8">
    <source>
        <dbReference type="SAM" id="Phobius"/>
    </source>
</evidence>
<comment type="subcellular location">
    <subcellularLocation>
        <location evidence="1">Cell membrane</location>
        <topology evidence="1">Multi-pass membrane protein</topology>
    </subcellularLocation>
</comment>
<dbReference type="Pfam" id="PF02366">
    <property type="entry name" value="PMT"/>
    <property type="match status" value="1"/>
</dbReference>
<feature type="transmembrane region" description="Helical" evidence="8">
    <location>
        <begin position="132"/>
        <end position="150"/>
    </location>
</feature>
<dbReference type="GO" id="GO:0005886">
    <property type="term" value="C:plasma membrane"/>
    <property type="evidence" value="ECO:0007669"/>
    <property type="project" value="UniProtKB-SubCell"/>
</dbReference>
<evidence type="ECO:0000256" key="1">
    <source>
        <dbReference type="ARBA" id="ARBA00004651"/>
    </source>
</evidence>
<gene>
    <name evidence="10" type="ordered locus">PCC8801_3228</name>
</gene>
<dbReference type="Proteomes" id="UP000008204">
    <property type="component" value="Chromosome"/>
</dbReference>
<dbReference type="CAZy" id="GT83">
    <property type="family name" value="Glycosyltransferase Family 83"/>
</dbReference>
<proteinExistence type="predicted"/>
<evidence type="ECO:0000256" key="7">
    <source>
        <dbReference type="ARBA" id="ARBA00023136"/>
    </source>
</evidence>
<feature type="transmembrane region" description="Helical" evidence="8">
    <location>
        <begin position="156"/>
        <end position="173"/>
    </location>
</feature>
<evidence type="ECO:0000256" key="5">
    <source>
        <dbReference type="ARBA" id="ARBA00022692"/>
    </source>
</evidence>
<feature type="transmembrane region" description="Helical" evidence="8">
    <location>
        <begin position="420"/>
        <end position="436"/>
    </location>
</feature>
<keyword evidence="5 8" id="KW-0812">Transmembrane</keyword>
<dbReference type="GO" id="GO:0000030">
    <property type="term" value="F:mannosyltransferase activity"/>
    <property type="evidence" value="ECO:0007669"/>
    <property type="project" value="InterPro"/>
</dbReference>
<keyword evidence="11" id="KW-1185">Reference proteome</keyword>
<keyword evidence="6 8" id="KW-1133">Transmembrane helix</keyword>